<protein>
    <submittedName>
        <fullName evidence="4">TC10 protein</fullName>
    </submittedName>
</protein>
<dbReference type="SUPFAM" id="SSF52540">
    <property type="entry name" value="P-loop containing nucleoside triphosphate hydrolases"/>
    <property type="match status" value="1"/>
</dbReference>
<dbReference type="InterPro" id="IPR027417">
    <property type="entry name" value="P-loop_NTPase"/>
</dbReference>
<dbReference type="PROSITE" id="PS51420">
    <property type="entry name" value="RHO"/>
    <property type="match status" value="1"/>
</dbReference>
<evidence type="ECO:0000256" key="3">
    <source>
        <dbReference type="ARBA" id="ARBA00023134"/>
    </source>
</evidence>
<dbReference type="SMART" id="SM00174">
    <property type="entry name" value="RHO"/>
    <property type="match status" value="1"/>
</dbReference>
<dbReference type="GO" id="GO:0003924">
    <property type="term" value="F:GTPase activity"/>
    <property type="evidence" value="ECO:0007669"/>
    <property type="project" value="InterPro"/>
</dbReference>
<evidence type="ECO:0000256" key="1">
    <source>
        <dbReference type="ARBA" id="ARBA00010142"/>
    </source>
</evidence>
<dbReference type="CDD" id="cd00157">
    <property type="entry name" value="Rho"/>
    <property type="match status" value="1"/>
</dbReference>
<dbReference type="Pfam" id="PF00071">
    <property type="entry name" value="Ras"/>
    <property type="match status" value="1"/>
</dbReference>
<proteinExistence type="evidence at transcript level"/>
<accession>A0A6F9DQ43</accession>
<dbReference type="GO" id="GO:0007264">
    <property type="term" value="P:small GTPase-mediated signal transduction"/>
    <property type="evidence" value="ECO:0007669"/>
    <property type="project" value="InterPro"/>
</dbReference>
<dbReference type="EMBL" id="LR789710">
    <property type="protein sequence ID" value="CAB3265572.1"/>
    <property type="molecule type" value="mRNA"/>
</dbReference>
<dbReference type="SMART" id="SM00175">
    <property type="entry name" value="RAB"/>
    <property type="match status" value="1"/>
</dbReference>
<keyword evidence="2" id="KW-0547">Nucleotide-binding</keyword>
<sequence length="195" mass="21784">MASLLRCVVVGDGAVGKTSMLISYSKGDFPDEYVPTILDQYAANINVGGTPYLLELIDTAGQEDYDRLRPLSYNKADIFLVCYSVVVPSSFTNIKETWIPELKEHAANVPFLLVGTQIDLRDDARQIQELHKRKLKPITKELGQKRAAKLGAACYKECSAVTMDGIKEVFDEAIHTILSPPEKYDRNDKRRCVVS</sequence>
<dbReference type="InterPro" id="IPR005225">
    <property type="entry name" value="Small_GTP-bd"/>
</dbReference>
<dbReference type="PRINTS" id="PR00449">
    <property type="entry name" value="RASTRNSFRMNG"/>
</dbReference>
<dbReference type="PROSITE" id="PS51419">
    <property type="entry name" value="RAB"/>
    <property type="match status" value="1"/>
</dbReference>
<dbReference type="SMART" id="SM00173">
    <property type="entry name" value="RAS"/>
    <property type="match status" value="1"/>
</dbReference>
<dbReference type="GO" id="GO:0005525">
    <property type="term" value="F:GTP binding"/>
    <property type="evidence" value="ECO:0007669"/>
    <property type="project" value="UniProtKB-KW"/>
</dbReference>
<dbReference type="Gene3D" id="3.40.50.300">
    <property type="entry name" value="P-loop containing nucleotide triphosphate hydrolases"/>
    <property type="match status" value="1"/>
</dbReference>
<dbReference type="PANTHER" id="PTHR24072">
    <property type="entry name" value="RHO FAMILY GTPASE"/>
    <property type="match status" value="1"/>
</dbReference>
<gene>
    <name evidence="4" type="primary">Rhoq</name>
</gene>
<evidence type="ECO:0000313" key="4">
    <source>
        <dbReference type="EMBL" id="CAB3265572.1"/>
    </source>
</evidence>
<reference evidence="4" key="1">
    <citation type="submission" date="2020-04" db="EMBL/GenBank/DDBJ databases">
        <authorList>
            <person name="Neveu A P."/>
        </authorList>
    </citation>
    <scope>NUCLEOTIDE SEQUENCE</scope>
    <source>
        <tissue evidence="4">Whole embryo</tissue>
    </source>
</reference>
<dbReference type="AlphaFoldDB" id="A0A6F9DQ43"/>
<dbReference type="FunFam" id="3.40.50.300:FF:001179">
    <property type="entry name" value="Rho family GTPase"/>
    <property type="match status" value="1"/>
</dbReference>
<name>A0A6F9DQ43_9ASCI</name>
<dbReference type="PROSITE" id="PS51421">
    <property type="entry name" value="RAS"/>
    <property type="match status" value="1"/>
</dbReference>
<evidence type="ECO:0000256" key="2">
    <source>
        <dbReference type="ARBA" id="ARBA00022741"/>
    </source>
</evidence>
<dbReference type="NCBIfam" id="TIGR00231">
    <property type="entry name" value="small_GTP"/>
    <property type="match status" value="1"/>
</dbReference>
<dbReference type="InterPro" id="IPR001806">
    <property type="entry name" value="Small_GTPase"/>
</dbReference>
<organism evidence="4">
    <name type="scientific">Phallusia mammillata</name>
    <dbReference type="NCBI Taxonomy" id="59560"/>
    <lineage>
        <taxon>Eukaryota</taxon>
        <taxon>Metazoa</taxon>
        <taxon>Chordata</taxon>
        <taxon>Tunicata</taxon>
        <taxon>Ascidiacea</taxon>
        <taxon>Phlebobranchia</taxon>
        <taxon>Ascidiidae</taxon>
        <taxon>Phallusia</taxon>
    </lineage>
</organism>
<comment type="similarity">
    <text evidence="1">Belongs to the small GTPase superfamily. Rho family.</text>
</comment>
<keyword evidence="3" id="KW-0342">GTP-binding</keyword>
<dbReference type="InterPro" id="IPR003578">
    <property type="entry name" value="Small_GTPase_Rho"/>
</dbReference>